<keyword evidence="15" id="KW-1185">Reference proteome</keyword>
<dbReference type="PANTHER" id="PTHR32089">
    <property type="entry name" value="METHYL-ACCEPTING CHEMOTAXIS PROTEIN MCPB"/>
    <property type="match status" value="1"/>
</dbReference>
<dbReference type="Gene3D" id="3.30.450.20">
    <property type="entry name" value="PAS domain"/>
    <property type="match status" value="2"/>
</dbReference>
<evidence type="ECO:0000259" key="12">
    <source>
        <dbReference type="PROSITE" id="PS50111"/>
    </source>
</evidence>
<comment type="similarity">
    <text evidence="9">Belongs to the methyl-accepting chemotaxis (MCP) protein family.</text>
</comment>
<keyword evidence="6 11" id="KW-1133">Transmembrane helix</keyword>
<evidence type="ECO:0000256" key="5">
    <source>
        <dbReference type="ARBA" id="ARBA00022692"/>
    </source>
</evidence>
<dbReference type="InterPro" id="IPR003660">
    <property type="entry name" value="HAMP_dom"/>
</dbReference>
<dbReference type="SUPFAM" id="SSF103190">
    <property type="entry name" value="Sensory domain-like"/>
    <property type="match status" value="1"/>
</dbReference>
<dbReference type="CDD" id="cd18773">
    <property type="entry name" value="PDC1_HK_sensor"/>
    <property type="match status" value="1"/>
</dbReference>
<dbReference type="Gene3D" id="6.10.340.10">
    <property type="match status" value="1"/>
</dbReference>
<evidence type="ECO:0000313" key="14">
    <source>
        <dbReference type="EMBL" id="OXM83731.1"/>
    </source>
</evidence>
<keyword evidence="8 10" id="KW-0807">Transducer</keyword>
<keyword evidence="7 11" id="KW-0472">Membrane</keyword>
<evidence type="ECO:0000256" key="10">
    <source>
        <dbReference type="PROSITE-ProRule" id="PRU00284"/>
    </source>
</evidence>
<dbReference type="Pfam" id="PF00672">
    <property type="entry name" value="HAMP"/>
    <property type="match status" value="1"/>
</dbReference>
<dbReference type="PANTHER" id="PTHR32089:SF114">
    <property type="entry name" value="METHYL-ACCEPTING CHEMOTAXIS PROTEIN MCPB"/>
    <property type="match status" value="1"/>
</dbReference>
<dbReference type="OrthoDB" id="243053at2"/>
<dbReference type="PROSITE" id="PS50111">
    <property type="entry name" value="CHEMOTAXIS_TRANSDUC_2"/>
    <property type="match status" value="1"/>
</dbReference>
<evidence type="ECO:0000256" key="2">
    <source>
        <dbReference type="ARBA" id="ARBA00022475"/>
    </source>
</evidence>
<dbReference type="Pfam" id="PF02743">
    <property type="entry name" value="dCache_1"/>
    <property type="match status" value="1"/>
</dbReference>
<evidence type="ECO:0000313" key="15">
    <source>
        <dbReference type="Proteomes" id="UP000215509"/>
    </source>
</evidence>
<dbReference type="InterPro" id="IPR033479">
    <property type="entry name" value="dCache_1"/>
</dbReference>
<dbReference type="RefSeq" id="WP_094017488.1">
    <property type="nucleotide sequence ID" value="NZ_NMQW01000039.1"/>
</dbReference>
<protein>
    <submittedName>
        <fullName evidence="14">Chemotaxis protein</fullName>
    </submittedName>
</protein>
<feature type="transmembrane region" description="Helical" evidence="11">
    <location>
        <begin position="273"/>
        <end position="296"/>
    </location>
</feature>
<comment type="subcellular location">
    <subcellularLocation>
        <location evidence="1">Cell membrane</location>
        <topology evidence="1">Multi-pass membrane protein</topology>
    </subcellularLocation>
</comment>
<evidence type="ECO:0000256" key="1">
    <source>
        <dbReference type="ARBA" id="ARBA00004651"/>
    </source>
</evidence>
<evidence type="ECO:0000256" key="4">
    <source>
        <dbReference type="ARBA" id="ARBA00022500"/>
    </source>
</evidence>
<dbReference type="Pfam" id="PF00015">
    <property type="entry name" value="MCPsignal"/>
    <property type="match status" value="1"/>
</dbReference>
<dbReference type="AlphaFoldDB" id="A0A229UK32"/>
<reference evidence="14 15" key="1">
    <citation type="submission" date="2017-07" db="EMBL/GenBank/DDBJ databases">
        <title>Genome sequencing and assembly of Paenibacillus rigui.</title>
        <authorList>
            <person name="Mayilraj S."/>
        </authorList>
    </citation>
    <scope>NUCLEOTIDE SEQUENCE [LARGE SCALE GENOMIC DNA]</scope>
    <source>
        <strain evidence="14 15">JCM 16352</strain>
    </source>
</reference>
<comment type="caution">
    <text evidence="14">The sequence shown here is derived from an EMBL/GenBank/DDBJ whole genome shotgun (WGS) entry which is preliminary data.</text>
</comment>
<dbReference type="SMART" id="SM00304">
    <property type="entry name" value="HAMP"/>
    <property type="match status" value="2"/>
</dbReference>
<dbReference type="GO" id="GO:0005886">
    <property type="term" value="C:plasma membrane"/>
    <property type="evidence" value="ECO:0007669"/>
    <property type="project" value="UniProtKB-SubCell"/>
</dbReference>
<keyword evidence="4" id="KW-0145">Chemotaxis</keyword>
<accession>A0A229UK32</accession>
<keyword evidence="5 11" id="KW-0812">Transmembrane</keyword>
<dbReference type="CDD" id="cd12912">
    <property type="entry name" value="PDC2_MCP_like"/>
    <property type="match status" value="1"/>
</dbReference>
<evidence type="ECO:0000259" key="13">
    <source>
        <dbReference type="PROSITE" id="PS50885"/>
    </source>
</evidence>
<evidence type="ECO:0000256" key="11">
    <source>
        <dbReference type="SAM" id="Phobius"/>
    </source>
</evidence>
<keyword evidence="2" id="KW-1003">Cell membrane</keyword>
<dbReference type="GO" id="GO:0006935">
    <property type="term" value="P:chemotaxis"/>
    <property type="evidence" value="ECO:0007669"/>
    <property type="project" value="UniProtKB-KW"/>
</dbReference>
<dbReference type="InterPro" id="IPR004089">
    <property type="entry name" value="MCPsignal_dom"/>
</dbReference>
<evidence type="ECO:0000256" key="8">
    <source>
        <dbReference type="ARBA" id="ARBA00023224"/>
    </source>
</evidence>
<dbReference type="InterPro" id="IPR029151">
    <property type="entry name" value="Sensor-like_sf"/>
</dbReference>
<dbReference type="SMART" id="SM00283">
    <property type="entry name" value="MA"/>
    <property type="match status" value="1"/>
</dbReference>
<dbReference type="SUPFAM" id="SSF58104">
    <property type="entry name" value="Methyl-accepting chemotaxis protein (MCP) signaling domain"/>
    <property type="match status" value="1"/>
</dbReference>
<evidence type="ECO:0000256" key="3">
    <source>
        <dbReference type="ARBA" id="ARBA00022481"/>
    </source>
</evidence>
<dbReference type="GO" id="GO:0007165">
    <property type="term" value="P:signal transduction"/>
    <property type="evidence" value="ECO:0007669"/>
    <property type="project" value="UniProtKB-KW"/>
</dbReference>
<name>A0A229UK32_9BACL</name>
<evidence type="ECO:0000256" key="9">
    <source>
        <dbReference type="ARBA" id="ARBA00029447"/>
    </source>
</evidence>
<dbReference type="Proteomes" id="UP000215509">
    <property type="component" value="Unassembled WGS sequence"/>
</dbReference>
<proteinExistence type="inferred from homology"/>
<gene>
    <name evidence="14" type="ORF">CF651_24375</name>
</gene>
<keyword evidence="3" id="KW-0488">Methylation</keyword>
<organism evidence="14 15">
    <name type="scientific">Paenibacillus rigui</name>
    <dbReference type="NCBI Taxonomy" id="554312"/>
    <lineage>
        <taxon>Bacteria</taxon>
        <taxon>Bacillati</taxon>
        <taxon>Bacillota</taxon>
        <taxon>Bacilli</taxon>
        <taxon>Bacillales</taxon>
        <taxon>Paenibacillaceae</taxon>
        <taxon>Paenibacillus</taxon>
    </lineage>
</organism>
<feature type="domain" description="HAMP" evidence="13">
    <location>
        <begin position="297"/>
        <end position="349"/>
    </location>
</feature>
<dbReference type="Gene3D" id="1.10.287.950">
    <property type="entry name" value="Methyl-accepting chemotaxis protein"/>
    <property type="match status" value="1"/>
</dbReference>
<dbReference type="PROSITE" id="PS50885">
    <property type="entry name" value="HAMP"/>
    <property type="match status" value="1"/>
</dbReference>
<feature type="domain" description="Methyl-accepting transducer" evidence="12">
    <location>
        <begin position="368"/>
        <end position="639"/>
    </location>
</feature>
<dbReference type="EMBL" id="NMQW01000039">
    <property type="protein sequence ID" value="OXM83731.1"/>
    <property type="molecule type" value="Genomic_DNA"/>
</dbReference>
<dbReference type="CDD" id="cd06225">
    <property type="entry name" value="HAMP"/>
    <property type="match status" value="1"/>
</dbReference>
<evidence type="ECO:0000256" key="6">
    <source>
        <dbReference type="ARBA" id="ARBA00022989"/>
    </source>
</evidence>
<evidence type="ECO:0000256" key="7">
    <source>
        <dbReference type="ARBA" id="ARBA00023136"/>
    </source>
</evidence>
<sequence>MTFFKNMSIKSKLILSFSVVLLLPSLFVGALAYQTAKSEMTSSLFQSSEDSVRMTNEAIDQYLQSEISNVEGLAKQMTSKAADEKNPRTRELMDAFTSTHPELELLVLGNENGAWMKSPDPGAQKYDPRERDWYKDSMKAAGKVIVSDPYVSATSGNMVISVAKMLPDKQGVVSVNLSLTALSDMVSSTKIGDKGYVYILDRKQKFLVHPTQKAGADAVGDHYPLFYKQESGRLDYKLGQDTKTAVFTTNATAGWKLVGTMVTQEIEQKSAPIYKVTLLVLTIAVIVGAGLIYWIVRNINRPLKRLIVSASALSQGDLRSQVEIQANDEIGKLGASFNDMVISLKTMIEEISETSTLLAASSEQLSASAEQNAQATEQIATSAQEMSSGSLQLVDRISESSHVTDTMIDEVTQIAGLVQHTSGRADEARSFSEEGAHVLETAIRQMNVIGAKVDELDGIIQEQVSRSSSINLIIAHITEIANQINLLSLNASIEAARAGEHGKGFAVVAGEVKKLAEQTSRSSSEINELISQMQAISAQAVSSMKTASKEVGEGKEVVSRMGSLFGEIRNQIAAVSDQMQVASASSAKITEGTRQLGATIRTVSEVTESAVENTENISAAAQEQQASMEEISSSAQALSAMAEELQSKIERFKC</sequence>